<dbReference type="PANTHER" id="PTHR42913">
    <property type="entry name" value="APOPTOSIS-INDUCING FACTOR 1"/>
    <property type="match status" value="1"/>
</dbReference>
<dbReference type="InterPro" id="IPR023753">
    <property type="entry name" value="FAD/NAD-binding_dom"/>
</dbReference>
<dbReference type="InterPro" id="IPR017584">
    <property type="entry name" value="Pyridine_nucleo_diS_OxRdtase_N"/>
</dbReference>
<comment type="cofactor">
    <cofactor evidence="1">
        <name>FAD</name>
        <dbReference type="ChEBI" id="CHEBI:57692"/>
    </cofactor>
</comment>
<dbReference type="GO" id="GO:0003955">
    <property type="term" value="F:NAD(P)H dehydrogenase (quinone) activity"/>
    <property type="evidence" value="ECO:0007669"/>
    <property type="project" value="TreeGrafter"/>
</dbReference>
<feature type="domain" description="FAD/NAD(P)-binding" evidence="5">
    <location>
        <begin position="4"/>
        <end position="305"/>
    </location>
</feature>
<dbReference type="Pfam" id="PF07992">
    <property type="entry name" value="Pyr_redox_2"/>
    <property type="match status" value="1"/>
</dbReference>
<dbReference type="PANTHER" id="PTHR42913:SF9">
    <property type="entry name" value="SLR1591 PROTEIN"/>
    <property type="match status" value="1"/>
</dbReference>
<dbReference type="InterPro" id="IPR036188">
    <property type="entry name" value="FAD/NAD-bd_sf"/>
</dbReference>
<evidence type="ECO:0000256" key="4">
    <source>
        <dbReference type="ARBA" id="ARBA00023002"/>
    </source>
</evidence>
<proteinExistence type="predicted"/>
<comment type="caution">
    <text evidence="6">The sequence shown here is derived from an EMBL/GenBank/DDBJ whole genome shotgun (WGS) entry which is preliminary data.</text>
</comment>
<dbReference type="AlphaFoldDB" id="A0A0F9VNM6"/>
<dbReference type="GO" id="GO:0019646">
    <property type="term" value="P:aerobic electron transport chain"/>
    <property type="evidence" value="ECO:0007669"/>
    <property type="project" value="TreeGrafter"/>
</dbReference>
<dbReference type="SUPFAM" id="SSF51905">
    <property type="entry name" value="FAD/NAD(P)-binding domain"/>
    <property type="match status" value="2"/>
</dbReference>
<name>A0A0F9VNM6_9ZZZZ</name>
<sequence length="377" mass="40885">MQRLLLVGAGHAHAFVLEAFAKQPDPNIALTLVSDAATAAYSGSVPAWLAGESTLEEAQIDIAALCQRANARLILSPAKAFNPEVRYALLANGDRIDFDVASFNIGSTLHPPPRHSERLPHLLAMRPLSLLHQRWQALQEQIHLLPNGSIQRVVGVGGGAAGCETLLSVLVQLRKQRPDIHWQGHLLSASSTLLSGAGRLPRHLMQRALRRVGVRTHLNVRGQALVNGGVLTHLSEVIPADIVLWATGAVGHAWLSDSALPLNKSGFIPVEKTLEVSGKPAIFAAGDCAAFTPNLPKAGVYAVRMGPHLADNLRRACHHKPLVNWQPPKRVLALIGTGDGRAIASKGFFGVAGKWVWRWKKRIDARFIERFNPPFEN</sequence>
<dbReference type="EMBL" id="LAZR01000018">
    <property type="protein sequence ID" value="KKO05655.1"/>
    <property type="molecule type" value="Genomic_DNA"/>
</dbReference>
<keyword evidence="2" id="KW-0285">Flavoprotein</keyword>
<organism evidence="6">
    <name type="scientific">marine sediment metagenome</name>
    <dbReference type="NCBI Taxonomy" id="412755"/>
    <lineage>
        <taxon>unclassified sequences</taxon>
        <taxon>metagenomes</taxon>
        <taxon>ecological metagenomes</taxon>
    </lineage>
</organism>
<reference evidence="6" key="1">
    <citation type="journal article" date="2015" name="Nature">
        <title>Complex archaea that bridge the gap between prokaryotes and eukaryotes.</title>
        <authorList>
            <person name="Spang A."/>
            <person name="Saw J.H."/>
            <person name="Jorgensen S.L."/>
            <person name="Zaremba-Niedzwiedzka K."/>
            <person name="Martijn J."/>
            <person name="Lind A.E."/>
            <person name="van Eijk R."/>
            <person name="Schleper C."/>
            <person name="Guy L."/>
            <person name="Ettema T.J."/>
        </authorList>
    </citation>
    <scope>NUCLEOTIDE SEQUENCE</scope>
</reference>
<keyword evidence="3" id="KW-0274">FAD</keyword>
<dbReference type="Gene3D" id="3.50.50.100">
    <property type="match status" value="1"/>
</dbReference>
<evidence type="ECO:0000313" key="6">
    <source>
        <dbReference type="EMBL" id="KKO05655.1"/>
    </source>
</evidence>
<dbReference type="NCBIfam" id="TIGR03169">
    <property type="entry name" value="Nterm_to_SelD"/>
    <property type="match status" value="1"/>
</dbReference>
<dbReference type="InterPro" id="IPR051169">
    <property type="entry name" value="NADH-Q_oxidoreductase"/>
</dbReference>
<keyword evidence="4" id="KW-0560">Oxidoreductase</keyword>
<gene>
    <name evidence="6" type="ORF">LCGC14_0072950</name>
</gene>
<evidence type="ECO:0000256" key="2">
    <source>
        <dbReference type="ARBA" id="ARBA00022630"/>
    </source>
</evidence>
<evidence type="ECO:0000256" key="1">
    <source>
        <dbReference type="ARBA" id="ARBA00001974"/>
    </source>
</evidence>
<evidence type="ECO:0000259" key="5">
    <source>
        <dbReference type="Pfam" id="PF07992"/>
    </source>
</evidence>
<accession>A0A0F9VNM6</accession>
<evidence type="ECO:0000256" key="3">
    <source>
        <dbReference type="ARBA" id="ARBA00022827"/>
    </source>
</evidence>
<protein>
    <recommendedName>
        <fullName evidence="5">FAD/NAD(P)-binding domain-containing protein</fullName>
    </recommendedName>
</protein>